<feature type="signal peptide" evidence="1">
    <location>
        <begin position="1"/>
        <end position="19"/>
    </location>
</feature>
<evidence type="ECO:0000313" key="3">
    <source>
        <dbReference type="Proteomes" id="UP000274139"/>
    </source>
</evidence>
<reference evidence="2 3" key="1">
    <citation type="submission" date="2018-10" db="EMBL/GenBank/DDBJ databases">
        <title>Draft genome sequence of Aquitalea MWU14-2217 isolated from a wild cranberry bog in Provincetown, Massachusetts.</title>
        <authorList>
            <person name="Ebadzadsahrai G."/>
            <person name="Soby S."/>
        </authorList>
    </citation>
    <scope>NUCLEOTIDE SEQUENCE [LARGE SCALE GENOMIC DNA]</scope>
    <source>
        <strain evidence="2 3">MWU14-2217</strain>
    </source>
</reference>
<dbReference type="Pfam" id="PF11336">
    <property type="entry name" value="DUF3138"/>
    <property type="match status" value="1"/>
</dbReference>
<dbReference type="AlphaFoldDB" id="A0A454JEK1"/>
<sequence length="513" mass="55481">MQLKHIALAIMALPVCAQAASEATSPLLQKLEALEQQIKALQQSNAQIPLLQQQVQNLQQQLGVTADAVPAPVNAGTPPADAADEPETLKQTVNSLKIKVDTLSEAAQTGPIAGLSVTGFVDPMFLYNRNSNSASFHFLNKNGAYNYYDSNLGDVYLDIKKTFGVGPEAPSVELVIQPDRGSGASFSSESGGLTNSIFNQANVNLPLSSTDTLQLGLLPSLAGYEPNPTSQTQTLTHNLLFDFSEPASYLGMNYKLFTNNYQTLWQFMLANEQLKSAGAVVSGQNGRSSSNSTPTLAARVDYQYTTSLDLGFSANIGRQTLFTPSSCSGGYGYQCNLSSPFGRYAYAEADLTYTWADIQYNAQVDYGQQAHAAWNGGMAQWYGFSLLGSKKWHTDWLGKVGTVLRFDYLNNSRNGGGGSGILYGLSGNTASINPTSGWGVDQQCLNASSNNGMDCKGTNRGDIALDLLFYPTDKMTVKVEYRHDFASNAVFQRNDGSLSRNNDIFATQFIYSF</sequence>
<proteinExistence type="predicted"/>
<dbReference type="InterPro" id="IPR021485">
    <property type="entry name" value="DUF3138"/>
</dbReference>
<comment type="caution">
    <text evidence="2">The sequence shown here is derived from an EMBL/GenBank/DDBJ whole genome shotgun (WGS) entry which is preliminary data.</text>
</comment>
<keyword evidence="1" id="KW-0732">Signal</keyword>
<dbReference type="Proteomes" id="UP000274139">
    <property type="component" value="Unassembled WGS sequence"/>
</dbReference>
<dbReference type="RefSeq" id="WP_103525949.1">
    <property type="nucleotide sequence ID" value="NZ_JAIZDC010000014.1"/>
</dbReference>
<evidence type="ECO:0000313" key="2">
    <source>
        <dbReference type="EMBL" id="RMC93434.1"/>
    </source>
</evidence>
<evidence type="ECO:0000256" key="1">
    <source>
        <dbReference type="SAM" id="SignalP"/>
    </source>
</evidence>
<protein>
    <submittedName>
        <fullName evidence="2">DUF3138 family protein</fullName>
    </submittedName>
</protein>
<dbReference type="EMBL" id="RFAR01000080">
    <property type="protein sequence ID" value="RMC93434.1"/>
    <property type="molecule type" value="Genomic_DNA"/>
</dbReference>
<feature type="chain" id="PRO_5019144496" evidence="1">
    <location>
        <begin position="20"/>
        <end position="513"/>
    </location>
</feature>
<keyword evidence="3" id="KW-1185">Reference proteome</keyword>
<name>A0A454JEK1_9NEIS</name>
<accession>A0A454JEK1</accession>
<organism evidence="2 3">
    <name type="scientific">Aquitalea palustris</name>
    <dbReference type="NCBI Taxonomy" id="2480983"/>
    <lineage>
        <taxon>Bacteria</taxon>
        <taxon>Pseudomonadati</taxon>
        <taxon>Pseudomonadota</taxon>
        <taxon>Betaproteobacteria</taxon>
        <taxon>Neisseriales</taxon>
        <taxon>Chromobacteriaceae</taxon>
        <taxon>Aquitalea</taxon>
    </lineage>
</organism>
<gene>
    <name evidence="2" type="ORF">EAY64_17095</name>
</gene>
<dbReference type="OrthoDB" id="8595088at2"/>